<dbReference type="GO" id="GO:0003677">
    <property type="term" value="F:DNA binding"/>
    <property type="evidence" value="ECO:0007669"/>
    <property type="project" value="UniProtKB-KW"/>
</dbReference>
<dbReference type="GO" id="GO:0048598">
    <property type="term" value="P:embryonic morphogenesis"/>
    <property type="evidence" value="ECO:0007669"/>
    <property type="project" value="UniProtKB-ARBA"/>
</dbReference>
<dbReference type="Gene3D" id="3.30.160.60">
    <property type="entry name" value="Classic Zinc Finger"/>
    <property type="match status" value="10"/>
</dbReference>
<dbReference type="FunFam" id="3.30.160.60:FF:000100">
    <property type="entry name" value="Zinc finger 45-like"/>
    <property type="match status" value="1"/>
</dbReference>
<protein>
    <submittedName>
        <fullName evidence="16">Uncharacterized protein</fullName>
    </submittedName>
</protein>
<keyword evidence="8" id="KW-0238">DNA-binding</keyword>
<dbReference type="FunFam" id="3.30.160.60:FF:000624">
    <property type="entry name" value="zinc finger protein 697"/>
    <property type="match status" value="1"/>
</dbReference>
<feature type="domain" description="C2H2-type" evidence="14">
    <location>
        <begin position="411"/>
        <end position="433"/>
    </location>
</feature>
<dbReference type="Gene3D" id="3.40.1800.20">
    <property type="match status" value="1"/>
</dbReference>
<dbReference type="Pfam" id="PF00096">
    <property type="entry name" value="zf-C2H2"/>
    <property type="match status" value="7"/>
</dbReference>
<keyword evidence="7" id="KW-0805">Transcription regulation</keyword>
<dbReference type="InterPro" id="IPR012934">
    <property type="entry name" value="Znf_AD"/>
</dbReference>
<evidence type="ECO:0000256" key="3">
    <source>
        <dbReference type="ARBA" id="ARBA00022723"/>
    </source>
</evidence>
<dbReference type="FunFam" id="3.30.160.60:FF:000870">
    <property type="entry name" value="zinc finger protein 197 isoform X1"/>
    <property type="match status" value="1"/>
</dbReference>
<keyword evidence="3 12" id="KW-0479">Metal-binding</keyword>
<dbReference type="EMBL" id="JARQZJ010000014">
    <property type="protein sequence ID" value="KAK9872930.1"/>
    <property type="molecule type" value="Genomic_DNA"/>
</dbReference>
<evidence type="ECO:0000313" key="16">
    <source>
        <dbReference type="EMBL" id="KAK9872930.1"/>
    </source>
</evidence>
<dbReference type="InterPro" id="IPR013087">
    <property type="entry name" value="Znf_C2H2_type"/>
</dbReference>
<dbReference type="Pfam" id="PF12874">
    <property type="entry name" value="zf-met"/>
    <property type="match status" value="1"/>
</dbReference>
<feature type="binding site" evidence="12">
    <location>
        <position position="16"/>
    </location>
    <ligand>
        <name>Zn(2+)</name>
        <dbReference type="ChEBI" id="CHEBI:29105"/>
    </ligand>
</feature>
<feature type="compositionally biased region" description="Basic residues" evidence="13">
    <location>
        <begin position="151"/>
        <end position="160"/>
    </location>
</feature>
<sequence>MVEMELPDQSSFCRLCGSVNQNGTCIFSEDSSASSLCTLINKYLPLKVINDGKYPDKICPGCEIQLEATKIFFDLIIQGQSLLKLIYDKIEEDANIPQHENLQNISSKAFEIQSSTGDKYFIQIMDDPSHDGPLFSTDHEIMKNIQNLTKVKKKRGRPKKQPSDKELMENVTEQENKEVKDQENNSCNTDDVVSDGKRRRKIPARFFETIQGKELDDMLRKEGIEEEINMEQSELRIKEAEIIGRIECQSGEEQTKPVIVIKKFKTPSNKEDDISIIRRKRRRKYKCDQCFKEFKNYSRLRVHKGNSHKNGIETENSNTKNVEDETKCVKEDRVQMKDESLVENSESSSTVNSKNDATSENTETSNNENVQEAENEDAEKFLVCKQCDKTFTSKQNLKVHMEAVHEKLRSFSCLDCKQTFSYAKSFRMHQLKHKRGIFTCEVCQKKFNHPSSLGYHRSAEHNNGRRFVCNKCDKTFKHPQLLHRHQLVHSEERPFKCDMCNAAFKTRTNLRSHKAVHTGERRYACAECGQTFAHKTSLKLHTRWHLGEKPFGCEICKKKFSQKGNLLEHQRIHTGEKPFCCDQCGRNFTTSSQLKLHKKRHTGERPFKCDLCPKSFLHKESWKEHSRRHIISECPYKCQICSKSFTVLHYLKRHMRLHSGEKPYSCNICWKDFSDSSNLNKHRAIHEQKFSDENHTPLSIPNTSADNNLIYVYLETPKDQSVPETIVELEQPQSEIVVSSEQNLDSFKEESMQYQQLVDQEGNPLSLNTQDGQQINVVTSITNGQEKLQGLLPDGTLVAIDLQDFKIDNMEFQRLVDNVEEETSVSHLLLDGGMTFLNDSIIKQAPDLLVTEQPNLCFVTYDPTTGNIIQ</sequence>
<feature type="domain" description="C2H2-type" evidence="14">
    <location>
        <begin position="285"/>
        <end position="308"/>
    </location>
</feature>
<evidence type="ECO:0000256" key="8">
    <source>
        <dbReference type="ARBA" id="ARBA00023125"/>
    </source>
</evidence>
<dbReference type="Pfam" id="PF13912">
    <property type="entry name" value="zf-C2H2_6"/>
    <property type="match status" value="1"/>
</dbReference>
<feature type="domain" description="C2H2-type" evidence="14">
    <location>
        <begin position="382"/>
        <end position="410"/>
    </location>
</feature>
<feature type="domain" description="ZAD" evidence="15">
    <location>
        <begin position="11"/>
        <end position="86"/>
    </location>
</feature>
<dbReference type="FunFam" id="3.30.160.60:FF:000761">
    <property type="entry name" value="Zinc finger protein 449"/>
    <property type="match status" value="1"/>
</dbReference>
<dbReference type="PROSITE" id="PS51915">
    <property type="entry name" value="ZAD"/>
    <property type="match status" value="1"/>
</dbReference>
<evidence type="ECO:0000256" key="11">
    <source>
        <dbReference type="PROSITE-ProRule" id="PRU00042"/>
    </source>
</evidence>
<feature type="region of interest" description="Disordered" evidence="13">
    <location>
        <begin position="151"/>
        <end position="195"/>
    </location>
</feature>
<evidence type="ECO:0000259" key="15">
    <source>
        <dbReference type="PROSITE" id="PS51915"/>
    </source>
</evidence>
<evidence type="ECO:0000256" key="2">
    <source>
        <dbReference type="ARBA" id="ARBA00006991"/>
    </source>
</evidence>
<feature type="compositionally biased region" description="Basic and acidic residues" evidence="13">
    <location>
        <begin position="321"/>
        <end position="340"/>
    </location>
</feature>
<keyword evidence="4" id="KW-0677">Repeat</keyword>
<dbReference type="PROSITE" id="PS50157">
    <property type="entry name" value="ZINC_FINGER_C2H2_2"/>
    <property type="match status" value="12"/>
</dbReference>
<dbReference type="PROSITE" id="PS00028">
    <property type="entry name" value="ZINC_FINGER_C2H2_1"/>
    <property type="match status" value="11"/>
</dbReference>
<feature type="compositionally biased region" description="Basic and acidic residues" evidence="13">
    <location>
        <begin position="161"/>
        <end position="183"/>
    </location>
</feature>
<evidence type="ECO:0000256" key="13">
    <source>
        <dbReference type="SAM" id="MobiDB-lite"/>
    </source>
</evidence>
<feature type="domain" description="C2H2-type" evidence="14">
    <location>
        <begin position="438"/>
        <end position="466"/>
    </location>
</feature>
<dbReference type="Pfam" id="PF07776">
    <property type="entry name" value="zf-AD"/>
    <property type="match status" value="1"/>
</dbReference>
<feature type="domain" description="C2H2-type" evidence="14">
    <location>
        <begin position="495"/>
        <end position="522"/>
    </location>
</feature>
<keyword evidence="5 11" id="KW-0863">Zinc-finger</keyword>
<feature type="domain" description="C2H2-type" evidence="14">
    <location>
        <begin position="467"/>
        <end position="494"/>
    </location>
</feature>
<dbReference type="GO" id="GO:0005634">
    <property type="term" value="C:nucleus"/>
    <property type="evidence" value="ECO:0007669"/>
    <property type="project" value="UniProtKB-SubCell"/>
</dbReference>
<evidence type="ECO:0000256" key="5">
    <source>
        <dbReference type="ARBA" id="ARBA00022771"/>
    </source>
</evidence>
<accession>A0AAW1TYI8</accession>
<feature type="binding site" evidence="12">
    <location>
        <position position="13"/>
    </location>
    <ligand>
        <name>Zn(2+)</name>
        <dbReference type="ChEBI" id="CHEBI:29105"/>
    </ligand>
</feature>
<dbReference type="GO" id="GO:0006355">
    <property type="term" value="P:regulation of DNA-templated transcription"/>
    <property type="evidence" value="ECO:0007669"/>
    <property type="project" value="UniProtKB-ARBA"/>
</dbReference>
<evidence type="ECO:0000256" key="6">
    <source>
        <dbReference type="ARBA" id="ARBA00022833"/>
    </source>
</evidence>
<evidence type="ECO:0000259" key="14">
    <source>
        <dbReference type="PROSITE" id="PS50157"/>
    </source>
</evidence>
<gene>
    <name evidence="16" type="ORF">WA026_020282</name>
</gene>
<feature type="binding site" evidence="12">
    <location>
        <position position="59"/>
    </location>
    <ligand>
        <name>Zn(2+)</name>
        <dbReference type="ChEBI" id="CHEBI:29105"/>
    </ligand>
</feature>
<evidence type="ECO:0000313" key="17">
    <source>
        <dbReference type="Proteomes" id="UP001431783"/>
    </source>
</evidence>
<feature type="domain" description="C2H2-type" evidence="14">
    <location>
        <begin position="664"/>
        <end position="691"/>
    </location>
</feature>
<keyword evidence="6 12" id="KW-0862">Zinc</keyword>
<feature type="region of interest" description="Disordered" evidence="13">
    <location>
        <begin position="305"/>
        <end position="373"/>
    </location>
</feature>
<dbReference type="InterPro" id="IPR050331">
    <property type="entry name" value="Zinc_finger"/>
</dbReference>
<evidence type="ECO:0000256" key="9">
    <source>
        <dbReference type="ARBA" id="ARBA00023163"/>
    </source>
</evidence>
<comment type="similarity">
    <text evidence="2">Belongs to the krueppel C2H2-type zinc-finger protein family.</text>
</comment>
<dbReference type="Proteomes" id="UP001431783">
    <property type="component" value="Unassembled WGS sequence"/>
</dbReference>
<feature type="domain" description="C2H2-type" evidence="14">
    <location>
        <begin position="636"/>
        <end position="663"/>
    </location>
</feature>
<feature type="domain" description="C2H2-type" evidence="14">
    <location>
        <begin position="551"/>
        <end position="578"/>
    </location>
</feature>
<dbReference type="AlphaFoldDB" id="A0AAW1TYI8"/>
<feature type="binding site" evidence="12">
    <location>
        <position position="62"/>
    </location>
    <ligand>
        <name>Zn(2+)</name>
        <dbReference type="ChEBI" id="CHEBI:29105"/>
    </ligand>
</feature>
<feature type="compositionally biased region" description="Low complexity" evidence="13">
    <location>
        <begin position="342"/>
        <end position="369"/>
    </location>
</feature>
<evidence type="ECO:0000256" key="7">
    <source>
        <dbReference type="ARBA" id="ARBA00023015"/>
    </source>
</evidence>
<dbReference type="FunFam" id="3.30.160.60:FF:000557">
    <property type="entry name" value="zinc finger and SCAN domain-containing protein 29"/>
    <property type="match status" value="1"/>
</dbReference>
<dbReference type="FunFam" id="3.30.160.60:FF:002343">
    <property type="entry name" value="Zinc finger protein 33A"/>
    <property type="match status" value="1"/>
</dbReference>
<dbReference type="InterPro" id="IPR036236">
    <property type="entry name" value="Znf_C2H2_sf"/>
</dbReference>
<dbReference type="SMART" id="SM00355">
    <property type="entry name" value="ZnF_C2H2"/>
    <property type="match status" value="12"/>
</dbReference>
<comment type="caution">
    <text evidence="16">The sequence shown here is derived from an EMBL/GenBank/DDBJ whole genome shotgun (WGS) entry which is preliminary data.</text>
</comment>
<comment type="subcellular location">
    <subcellularLocation>
        <location evidence="1">Nucleus</location>
    </subcellularLocation>
</comment>
<dbReference type="GO" id="GO:0008270">
    <property type="term" value="F:zinc ion binding"/>
    <property type="evidence" value="ECO:0007669"/>
    <property type="project" value="UniProtKB-UniRule"/>
</dbReference>
<dbReference type="FunFam" id="3.30.160.60:FF:000322">
    <property type="entry name" value="GDNF-inducible zinc finger protein 1"/>
    <property type="match status" value="1"/>
</dbReference>
<dbReference type="PANTHER" id="PTHR16515:SF66">
    <property type="entry name" value="C2H2-TYPE DOMAIN-CONTAINING PROTEIN"/>
    <property type="match status" value="1"/>
</dbReference>
<feature type="domain" description="C2H2-type" evidence="14">
    <location>
        <begin position="579"/>
        <end position="606"/>
    </location>
</feature>
<keyword evidence="9" id="KW-0804">Transcription</keyword>
<name>A0AAW1TYI8_9CUCU</name>
<organism evidence="16 17">
    <name type="scientific">Henosepilachna vigintioctopunctata</name>
    <dbReference type="NCBI Taxonomy" id="420089"/>
    <lineage>
        <taxon>Eukaryota</taxon>
        <taxon>Metazoa</taxon>
        <taxon>Ecdysozoa</taxon>
        <taxon>Arthropoda</taxon>
        <taxon>Hexapoda</taxon>
        <taxon>Insecta</taxon>
        <taxon>Pterygota</taxon>
        <taxon>Neoptera</taxon>
        <taxon>Endopterygota</taxon>
        <taxon>Coleoptera</taxon>
        <taxon>Polyphaga</taxon>
        <taxon>Cucujiformia</taxon>
        <taxon>Coccinelloidea</taxon>
        <taxon>Coccinellidae</taxon>
        <taxon>Epilachninae</taxon>
        <taxon>Epilachnini</taxon>
        <taxon>Henosepilachna</taxon>
    </lineage>
</organism>
<evidence type="ECO:0000256" key="1">
    <source>
        <dbReference type="ARBA" id="ARBA00004123"/>
    </source>
</evidence>
<dbReference type="SUPFAM" id="SSF57667">
    <property type="entry name" value="beta-beta-alpha zinc fingers"/>
    <property type="match status" value="6"/>
</dbReference>
<reference evidence="16 17" key="1">
    <citation type="submission" date="2023-03" db="EMBL/GenBank/DDBJ databases">
        <title>Genome insight into feeding habits of ladybird beetles.</title>
        <authorList>
            <person name="Li H.-S."/>
            <person name="Huang Y.-H."/>
            <person name="Pang H."/>
        </authorList>
    </citation>
    <scope>NUCLEOTIDE SEQUENCE [LARGE SCALE GENOMIC DNA]</scope>
    <source>
        <strain evidence="16">SYSU_2023b</strain>
        <tissue evidence="16">Whole body</tissue>
    </source>
</reference>
<proteinExistence type="inferred from homology"/>
<feature type="domain" description="C2H2-type" evidence="14">
    <location>
        <begin position="607"/>
        <end position="629"/>
    </location>
</feature>
<feature type="domain" description="C2H2-type" evidence="14">
    <location>
        <begin position="523"/>
        <end position="550"/>
    </location>
</feature>
<evidence type="ECO:0000256" key="10">
    <source>
        <dbReference type="ARBA" id="ARBA00023242"/>
    </source>
</evidence>
<dbReference type="PANTHER" id="PTHR16515">
    <property type="entry name" value="PR DOMAIN ZINC FINGER PROTEIN"/>
    <property type="match status" value="1"/>
</dbReference>
<keyword evidence="10" id="KW-0539">Nucleus</keyword>
<dbReference type="SUPFAM" id="SSF57716">
    <property type="entry name" value="Glucocorticoid receptor-like (DNA-binding domain)"/>
    <property type="match status" value="1"/>
</dbReference>
<keyword evidence="17" id="KW-1185">Reference proteome</keyword>
<dbReference type="FunFam" id="3.30.160.60:FF:000218">
    <property type="entry name" value="Zinc finger protein 10"/>
    <property type="match status" value="1"/>
</dbReference>
<evidence type="ECO:0000256" key="12">
    <source>
        <dbReference type="PROSITE-ProRule" id="PRU01263"/>
    </source>
</evidence>
<evidence type="ECO:0000256" key="4">
    <source>
        <dbReference type="ARBA" id="ARBA00022737"/>
    </source>
</evidence>